<name>A0A6G1DAQ2_9ORYZ</name>
<reference evidence="1 2" key="1">
    <citation type="submission" date="2019-11" db="EMBL/GenBank/DDBJ databases">
        <title>Whole genome sequence of Oryza granulata.</title>
        <authorList>
            <person name="Li W."/>
        </authorList>
    </citation>
    <scope>NUCLEOTIDE SEQUENCE [LARGE SCALE GENOMIC DNA]</scope>
    <source>
        <strain evidence="2">cv. Menghai</strain>
        <tissue evidence="1">Leaf</tissue>
    </source>
</reference>
<proteinExistence type="predicted"/>
<accession>A0A6G1DAQ2</accession>
<organism evidence="1 2">
    <name type="scientific">Oryza meyeriana var. granulata</name>
    <dbReference type="NCBI Taxonomy" id="110450"/>
    <lineage>
        <taxon>Eukaryota</taxon>
        <taxon>Viridiplantae</taxon>
        <taxon>Streptophyta</taxon>
        <taxon>Embryophyta</taxon>
        <taxon>Tracheophyta</taxon>
        <taxon>Spermatophyta</taxon>
        <taxon>Magnoliopsida</taxon>
        <taxon>Liliopsida</taxon>
        <taxon>Poales</taxon>
        <taxon>Poaceae</taxon>
        <taxon>BOP clade</taxon>
        <taxon>Oryzoideae</taxon>
        <taxon>Oryzeae</taxon>
        <taxon>Oryzinae</taxon>
        <taxon>Oryza</taxon>
        <taxon>Oryza meyeriana</taxon>
    </lineage>
</organism>
<dbReference type="EMBL" id="SPHZ02000007">
    <property type="protein sequence ID" value="KAF0909224.1"/>
    <property type="molecule type" value="Genomic_DNA"/>
</dbReference>
<protein>
    <submittedName>
        <fullName evidence="1">Uncharacterized protein</fullName>
    </submittedName>
</protein>
<keyword evidence="2" id="KW-1185">Reference proteome</keyword>
<comment type="caution">
    <text evidence="1">The sequence shown here is derived from an EMBL/GenBank/DDBJ whole genome shotgun (WGS) entry which is preliminary data.</text>
</comment>
<evidence type="ECO:0000313" key="1">
    <source>
        <dbReference type="EMBL" id="KAF0909224.1"/>
    </source>
</evidence>
<sequence>MGRAGAAWVTRHEVRPCRRNSQRGAWVWCGRVGRRPAGGCDAKLRGGISSSGCCLVWSHWVSWRRLRVKVMRTSTVTRCGSGGLLSSCAARCGGGALGERRHAMVFDGGEAQ</sequence>
<evidence type="ECO:0000313" key="2">
    <source>
        <dbReference type="Proteomes" id="UP000479710"/>
    </source>
</evidence>
<gene>
    <name evidence="1" type="ORF">E2562_032622</name>
</gene>
<dbReference type="Proteomes" id="UP000479710">
    <property type="component" value="Unassembled WGS sequence"/>
</dbReference>
<dbReference type="AlphaFoldDB" id="A0A6G1DAQ2"/>